<dbReference type="GO" id="GO:0005886">
    <property type="term" value="C:plasma membrane"/>
    <property type="evidence" value="ECO:0007669"/>
    <property type="project" value="UniProtKB-SubCell"/>
</dbReference>
<feature type="transmembrane region" description="Helical" evidence="1">
    <location>
        <begin position="249"/>
        <end position="269"/>
    </location>
</feature>
<name>A0A120GR99_9BACI</name>
<keyword evidence="1" id="KW-1133">Transmembrane helix</keyword>
<dbReference type="Pfam" id="PF12679">
    <property type="entry name" value="ABC2_membrane_2"/>
    <property type="match status" value="1"/>
</dbReference>
<protein>
    <submittedName>
        <fullName evidence="2">ABC transporter permease</fullName>
    </submittedName>
</protein>
<dbReference type="Proteomes" id="UP000064189">
    <property type="component" value="Unassembled WGS sequence"/>
</dbReference>
<dbReference type="AlphaFoldDB" id="A0A120GR99"/>
<feature type="transmembrane region" description="Helical" evidence="1">
    <location>
        <begin position="157"/>
        <end position="178"/>
    </location>
</feature>
<feature type="transmembrane region" description="Helical" evidence="1">
    <location>
        <begin position="18"/>
        <end position="37"/>
    </location>
</feature>
<keyword evidence="1" id="KW-0812">Transmembrane</keyword>
<gene>
    <name evidence="2" type="ORF">AS888_12135</name>
</gene>
<keyword evidence="1" id="KW-0472">Membrane</keyword>
<proteinExistence type="predicted"/>
<sequence length="326" mass="36558">MNNLIQNEMMKLLAKKRLVIIGIIVGILVLMFTYAQYKQAEEQKEKLGTTDWRAALQQQIIDTQNRLSSNRMLDEWREQLEVGLKQQQYYLDHDINPSEPGAATFTRMFLENAIDLFIPLLIMIVASDLVSSENSQGTIKLLLTRPVKRWKILMSKYITLLLSVSIIVAMTASLSYLLSGLVFGYQGWAAPVITGFELNGADVDVSQVRLVEQWKFLLMDLGLVWLVAVVIGTLSFMLSVLVRSTPAGMGIMLAALISGAILNNMVSSWESAKYFFMVNLKLTTYISGSAPPIEGMTLLSSVITLLVWWLLALLVSFAAFTRKDVY</sequence>
<dbReference type="PANTHER" id="PTHR37305:SF2">
    <property type="entry name" value="BACITRACIN TRANSPORT PERMEASE PROTEIN BCRB"/>
    <property type="match status" value="1"/>
</dbReference>
<evidence type="ECO:0000256" key="1">
    <source>
        <dbReference type="SAM" id="Phobius"/>
    </source>
</evidence>
<feature type="transmembrane region" description="Helical" evidence="1">
    <location>
        <begin position="298"/>
        <end position="320"/>
    </location>
</feature>
<dbReference type="PANTHER" id="PTHR37305">
    <property type="entry name" value="INTEGRAL MEMBRANE PROTEIN-RELATED"/>
    <property type="match status" value="1"/>
</dbReference>
<keyword evidence="3" id="KW-1185">Reference proteome</keyword>
<dbReference type="RefSeq" id="WP_061140323.1">
    <property type="nucleotide sequence ID" value="NZ_LNNH01000003.1"/>
</dbReference>
<evidence type="ECO:0000313" key="2">
    <source>
        <dbReference type="EMBL" id="KWW22574.1"/>
    </source>
</evidence>
<comment type="caution">
    <text evidence="2">The sequence shown here is derived from an EMBL/GenBank/DDBJ whole genome shotgun (WGS) entry which is preliminary data.</text>
</comment>
<dbReference type="GO" id="GO:0140359">
    <property type="term" value="F:ABC-type transporter activity"/>
    <property type="evidence" value="ECO:0007669"/>
    <property type="project" value="InterPro"/>
</dbReference>
<feature type="transmembrane region" description="Helical" evidence="1">
    <location>
        <begin position="223"/>
        <end position="242"/>
    </location>
</feature>
<evidence type="ECO:0000313" key="3">
    <source>
        <dbReference type="Proteomes" id="UP000064189"/>
    </source>
</evidence>
<dbReference type="EMBL" id="LNNH01000003">
    <property type="protein sequence ID" value="KWW22574.1"/>
    <property type="molecule type" value="Genomic_DNA"/>
</dbReference>
<organism evidence="2 3">
    <name type="scientific">Peribacillus simplex</name>
    <dbReference type="NCBI Taxonomy" id="1478"/>
    <lineage>
        <taxon>Bacteria</taxon>
        <taxon>Bacillati</taxon>
        <taxon>Bacillota</taxon>
        <taxon>Bacilli</taxon>
        <taxon>Bacillales</taxon>
        <taxon>Bacillaceae</taxon>
        <taxon>Peribacillus</taxon>
    </lineage>
</organism>
<accession>A0A120GR99</accession>
<reference evidence="2 3" key="1">
    <citation type="submission" date="2015-11" db="EMBL/GenBank/DDBJ databases">
        <title>Genome Sequence of Bacillus simplex strain VanAntwerpen2.</title>
        <authorList>
            <person name="Couger M.B."/>
        </authorList>
    </citation>
    <scope>NUCLEOTIDE SEQUENCE [LARGE SCALE GENOMIC DNA]</scope>
    <source>
        <strain evidence="2 3">VanAntwerpen02</strain>
    </source>
</reference>